<dbReference type="InterPro" id="IPR050464">
    <property type="entry name" value="Zeta_carotene_desat/Oxidored"/>
</dbReference>
<accession>A0A658R0R1</accession>
<protein>
    <submittedName>
        <fullName evidence="2">Squalene-associated FAD-dependent desaturase</fullName>
    </submittedName>
</protein>
<dbReference type="EMBL" id="FCNV02000008">
    <property type="protein sequence ID" value="SAL37127.1"/>
    <property type="molecule type" value="Genomic_DNA"/>
</dbReference>
<dbReference type="OrthoDB" id="7849608at2"/>
<dbReference type="InterPro" id="IPR002937">
    <property type="entry name" value="Amino_oxidase"/>
</dbReference>
<comment type="caution">
    <text evidence="2">The sequence shown here is derived from an EMBL/GenBank/DDBJ whole genome shotgun (WGS) entry which is preliminary data.</text>
</comment>
<dbReference type="Gene3D" id="3.50.50.60">
    <property type="entry name" value="FAD/NAD(P)-binding domain"/>
    <property type="match status" value="1"/>
</dbReference>
<evidence type="ECO:0000313" key="3">
    <source>
        <dbReference type="Proteomes" id="UP000198263"/>
    </source>
</evidence>
<evidence type="ECO:0000259" key="1">
    <source>
        <dbReference type="Pfam" id="PF01593"/>
    </source>
</evidence>
<sequence>MSRRVFVVGAGLAGLAAAVQAQRRGARVVLYEAAPYAGGRSRSYFDARLGITVDNGSHLLLSGNHSTLAYLRAIGSADSLTGPTHSEYPFFDAQSGAAWTVRMSPGRVPRWIFDADARVPATQPADYLALLPLFFAKPGRTVEQTLHARGRVWNLLARPLLRTMLNADPADASATLAANLLRETLAAGGQACRPLVAKNGLAHAFVEPALRLLQYGGADIRLGARITGIGYSGTDSKERVSSLAFEHAGDPVAIDPGDGVVLAVTPDAARRLVPDVAAPDEFHAIVTVHFAVDVPIAFVGSERMTFFVNGAADWLYATDGRLTAVIADANRLLGTPHEEIAASVWQEIAKAVRMPGAPTPPWQVVVEERATFAAVPSQEGLRAATRTRWPNFTLAGDWTATGLPATIEGAIRSGQKAADALMNPSMER</sequence>
<feature type="domain" description="Amine oxidase" evidence="1">
    <location>
        <begin position="12"/>
        <end position="421"/>
    </location>
</feature>
<dbReference type="Proteomes" id="UP000198263">
    <property type="component" value="Unassembled WGS sequence"/>
</dbReference>
<dbReference type="InterPro" id="IPR036188">
    <property type="entry name" value="FAD/NAD-bd_sf"/>
</dbReference>
<dbReference type="SUPFAM" id="SSF51905">
    <property type="entry name" value="FAD/NAD(P)-binding domain"/>
    <property type="match status" value="1"/>
</dbReference>
<gene>
    <name evidence="2" type="ORF">AWB72_03745</name>
</gene>
<proteinExistence type="predicted"/>
<dbReference type="InterPro" id="IPR017830">
    <property type="entry name" value="SQase_HpnE"/>
</dbReference>
<dbReference type="NCBIfam" id="TIGR03467">
    <property type="entry name" value="HpnE"/>
    <property type="match status" value="1"/>
</dbReference>
<dbReference type="Pfam" id="PF01593">
    <property type="entry name" value="Amino_oxidase"/>
    <property type="match status" value="1"/>
</dbReference>
<evidence type="ECO:0000313" key="2">
    <source>
        <dbReference type="EMBL" id="SAL37127.1"/>
    </source>
</evidence>
<dbReference type="AlphaFoldDB" id="A0A658R0R1"/>
<dbReference type="RefSeq" id="WP_087128434.1">
    <property type="nucleotide sequence ID" value="NZ_FCNV02000008.1"/>
</dbReference>
<keyword evidence="3" id="KW-1185">Reference proteome</keyword>
<dbReference type="GO" id="GO:0016491">
    <property type="term" value="F:oxidoreductase activity"/>
    <property type="evidence" value="ECO:0007669"/>
    <property type="project" value="InterPro"/>
</dbReference>
<name>A0A658R0R1_9BURK</name>
<organism evidence="2 3">
    <name type="scientific">Caballeronia concitans</name>
    <dbReference type="NCBI Taxonomy" id="1777133"/>
    <lineage>
        <taxon>Bacteria</taxon>
        <taxon>Pseudomonadati</taxon>
        <taxon>Pseudomonadota</taxon>
        <taxon>Betaproteobacteria</taxon>
        <taxon>Burkholderiales</taxon>
        <taxon>Burkholderiaceae</taxon>
        <taxon>Caballeronia</taxon>
    </lineage>
</organism>
<dbReference type="PANTHER" id="PTHR42923:SF47">
    <property type="entry name" value="BLR3003 PROTEIN"/>
    <property type="match status" value="1"/>
</dbReference>
<reference evidence="2 3" key="1">
    <citation type="submission" date="2016-01" db="EMBL/GenBank/DDBJ databases">
        <authorList>
            <person name="Peeters C."/>
        </authorList>
    </citation>
    <scope>NUCLEOTIDE SEQUENCE [LARGE SCALE GENOMIC DNA]</scope>
    <source>
        <strain evidence="2">LMG 29315</strain>
    </source>
</reference>
<dbReference type="PANTHER" id="PTHR42923">
    <property type="entry name" value="PROTOPORPHYRINOGEN OXIDASE"/>
    <property type="match status" value="1"/>
</dbReference>